<name>A0A7C9QSS4_9PROT</name>
<dbReference type="PANTHER" id="PTHR46382:SF1">
    <property type="entry name" value="PHOSPHATIDATE CYTIDYLYLTRANSFERASE"/>
    <property type="match status" value="1"/>
</dbReference>
<comment type="caution">
    <text evidence="20">The sequence shown here is derived from an EMBL/GenBank/DDBJ whole genome shotgun (WGS) entry which is preliminary data.</text>
</comment>
<evidence type="ECO:0000256" key="6">
    <source>
        <dbReference type="ARBA" id="ARBA00012487"/>
    </source>
</evidence>
<evidence type="ECO:0000256" key="19">
    <source>
        <dbReference type="SAM" id="Phobius"/>
    </source>
</evidence>
<evidence type="ECO:0000256" key="17">
    <source>
        <dbReference type="ARBA" id="ARBA00023264"/>
    </source>
</evidence>
<evidence type="ECO:0000256" key="3">
    <source>
        <dbReference type="ARBA" id="ARBA00005119"/>
    </source>
</evidence>
<keyword evidence="8" id="KW-1003">Cell membrane</keyword>
<dbReference type="EMBL" id="JAAIYP010000034">
    <property type="protein sequence ID" value="NFV79798.1"/>
    <property type="molecule type" value="Genomic_DNA"/>
</dbReference>
<proteinExistence type="inferred from homology"/>
<evidence type="ECO:0000256" key="8">
    <source>
        <dbReference type="ARBA" id="ARBA00022475"/>
    </source>
</evidence>
<dbReference type="AlphaFoldDB" id="A0A7C9QSS4"/>
<feature type="transmembrane region" description="Helical" evidence="19">
    <location>
        <begin position="20"/>
        <end position="40"/>
    </location>
</feature>
<evidence type="ECO:0000256" key="1">
    <source>
        <dbReference type="ARBA" id="ARBA00001698"/>
    </source>
</evidence>
<gene>
    <name evidence="20" type="ORF">G4223_06705</name>
</gene>
<protein>
    <recommendedName>
        <fullName evidence="7 18">Phosphatidate cytidylyltransferase</fullName>
        <ecNumber evidence="6 18">2.7.7.41</ecNumber>
    </recommendedName>
</protein>
<dbReference type="PROSITE" id="PS01315">
    <property type="entry name" value="CDS"/>
    <property type="match status" value="1"/>
</dbReference>
<comment type="pathway">
    <text evidence="4">Lipid metabolism.</text>
</comment>
<dbReference type="EC" id="2.7.7.41" evidence="6 18"/>
<keyword evidence="9" id="KW-0444">Lipid biosynthesis</keyword>
<dbReference type="Pfam" id="PF01148">
    <property type="entry name" value="CTP_transf_1"/>
    <property type="match status" value="1"/>
</dbReference>
<keyword evidence="21" id="KW-1185">Reference proteome</keyword>
<keyword evidence="10 18" id="KW-0808">Transferase</keyword>
<keyword evidence="12 18" id="KW-0548">Nucleotidyltransferase</keyword>
<evidence type="ECO:0000256" key="7">
    <source>
        <dbReference type="ARBA" id="ARBA00019373"/>
    </source>
</evidence>
<evidence type="ECO:0000256" key="4">
    <source>
        <dbReference type="ARBA" id="ARBA00005189"/>
    </source>
</evidence>
<organism evidence="20 21">
    <name type="scientific">Magnetospirillum aberrantis SpK</name>
    <dbReference type="NCBI Taxonomy" id="908842"/>
    <lineage>
        <taxon>Bacteria</taxon>
        <taxon>Pseudomonadati</taxon>
        <taxon>Pseudomonadota</taxon>
        <taxon>Alphaproteobacteria</taxon>
        <taxon>Rhodospirillales</taxon>
        <taxon>Rhodospirillaceae</taxon>
        <taxon>Magnetospirillum</taxon>
    </lineage>
</organism>
<keyword evidence="13 19" id="KW-1133">Transmembrane helix</keyword>
<evidence type="ECO:0000256" key="11">
    <source>
        <dbReference type="ARBA" id="ARBA00022692"/>
    </source>
</evidence>
<comment type="similarity">
    <text evidence="5 18">Belongs to the CDS family.</text>
</comment>
<evidence type="ECO:0000256" key="13">
    <source>
        <dbReference type="ARBA" id="ARBA00022989"/>
    </source>
</evidence>
<keyword evidence="15 19" id="KW-0472">Membrane</keyword>
<dbReference type="GO" id="GO:0016024">
    <property type="term" value="P:CDP-diacylglycerol biosynthetic process"/>
    <property type="evidence" value="ECO:0007669"/>
    <property type="project" value="UniProtKB-UniPathway"/>
</dbReference>
<comment type="pathway">
    <text evidence="3 18">Phospholipid metabolism; CDP-diacylglycerol biosynthesis; CDP-diacylglycerol from sn-glycerol 3-phosphate: step 3/3.</text>
</comment>
<keyword evidence="11 18" id="KW-0812">Transmembrane</keyword>
<feature type="transmembrane region" description="Helical" evidence="19">
    <location>
        <begin position="99"/>
        <end position="118"/>
    </location>
</feature>
<dbReference type="GO" id="GO:0005886">
    <property type="term" value="C:plasma membrane"/>
    <property type="evidence" value="ECO:0007669"/>
    <property type="project" value="UniProtKB-SubCell"/>
</dbReference>
<evidence type="ECO:0000256" key="18">
    <source>
        <dbReference type="RuleBase" id="RU003938"/>
    </source>
</evidence>
<evidence type="ECO:0000256" key="5">
    <source>
        <dbReference type="ARBA" id="ARBA00010185"/>
    </source>
</evidence>
<sequence>MLRTRILSALVMAPPALLAVWWGGVAFAVLVAVAVAVMCWEWDGIVSKRFGWPGRVSAIGCVLAVFVALFQPDIAVLIVLAAAAAAAALAPSGDGRPRLWAGTGALYAGLPAVALVWLRDESAGGLFLVLWLMLLVWATDIGAYAAGRTIGGPLLLPRVSPKKTWAGLIGGMVCAALVGIPSAILMPLAPDAMPWWGLCLGGAALAVVAQAGDLSESWVKRRWNVKDSSNIIPGHGGVLDRVDGLLAAALAVAVVLQWQ</sequence>
<keyword evidence="16" id="KW-0594">Phospholipid biosynthesis</keyword>
<evidence type="ECO:0000256" key="2">
    <source>
        <dbReference type="ARBA" id="ARBA00004651"/>
    </source>
</evidence>
<evidence type="ECO:0000256" key="12">
    <source>
        <dbReference type="ARBA" id="ARBA00022695"/>
    </source>
</evidence>
<evidence type="ECO:0000256" key="16">
    <source>
        <dbReference type="ARBA" id="ARBA00023209"/>
    </source>
</evidence>
<evidence type="ECO:0000256" key="14">
    <source>
        <dbReference type="ARBA" id="ARBA00023098"/>
    </source>
</evidence>
<evidence type="ECO:0000313" key="20">
    <source>
        <dbReference type="EMBL" id="NFV79798.1"/>
    </source>
</evidence>
<dbReference type="GO" id="GO:0004605">
    <property type="term" value="F:phosphatidate cytidylyltransferase activity"/>
    <property type="evidence" value="ECO:0007669"/>
    <property type="project" value="UniProtKB-EC"/>
</dbReference>
<evidence type="ECO:0000256" key="15">
    <source>
        <dbReference type="ARBA" id="ARBA00023136"/>
    </source>
</evidence>
<evidence type="ECO:0000256" key="9">
    <source>
        <dbReference type="ARBA" id="ARBA00022516"/>
    </source>
</evidence>
<reference evidence="20 21" key="1">
    <citation type="submission" date="2020-02" db="EMBL/GenBank/DDBJ databases">
        <authorList>
            <person name="Dziuba M."/>
            <person name="Kuznetsov B."/>
            <person name="Mardanov A."/>
            <person name="Ravin N."/>
            <person name="Grouzdev D."/>
        </authorList>
    </citation>
    <scope>NUCLEOTIDE SEQUENCE [LARGE SCALE GENOMIC DNA]</scope>
    <source>
        <strain evidence="20 21">SpK</strain>
    </source>
</reference>
<comment type="catalytic activity">
    <reaction evidence="1 18">
        <text>a 1,2-diacyl-sn-glycero-3-phosphate + CTP + H(+) = a CDP-1,2-diacyl-sn-glycerol + diphosphate</text>
        <dbReference type="Rhea" id="RHEA:16229"/>
        <dbReference type="ChEBI" id="CHEBI:15378"/>
        <dbReference type="ChEBI" id="CHEBI:33019"/>
        <dbReference type="ChEBI" id="CHEBI:37563"/>
        <dbReference type="ChEBI" id="CHEBI:58332"/>
        <dbReference type="ChEBI" id="CHEBI:58608"/>
        <dbReference type="EC" id="2.7.7.41"/>
    </reaction>
</comment>
<feature type="transmembrane region" description="Helical" evidence="19">
    <location>
        <begin position="165"/>
        <end position="189"/>
    </location>
</feature>
<feature type="transmembrane region" description="Helical" evidence="19">
    <location>
        <begin position="124"/>
        <end position="145"/>
    </location>
</feature>
<dbReference type="InterPro" id="IPR000374">
    <property type="entry name" value="PC_trans"/>
</dbReference>
<keyword evidence="14" id="KW-0443">Lipid metabolism</keyword>
<dbReference type="Proteomes" id="UP000480684">
    <property type="component" value="Unassembled WGS sequence"/>
</dbReference>
<keyword evidence="17" id="KW-1208">Phospholipid metabolism</keyword>
<accession>A0A7C9QSS4</accession>
<dbReference type="RefSeq" id="WP_163676864.1">
    <property type="nucleotide sequence ID" value="NZ_JAAIYP010000034.1"/>
</dbReference>
<evidence type="ECO:0000313" key="21">
    <source>
        <dbReference type="Proteomes" id="UP000480684"/>
    </source>
</evidence>
<comment type="subcellular location">
    <subcellularLocation>
        <location evidence="2">Cell membrane</location>
        <topology evidence="2">Multi-pass membrane protein</topology>
    </subcellularLocation>
</comment>
<evidence type="ECO:0000256" key="10">
    <source>
        <dbReference type="ARBA" id="ARBA00022679"/>
    </source>
</evidence>
<dbReference type="UniPathway" id="UPA00557">
    <property type="reaction ID" value="UER00614"/>
</dbReference>
<dbReference type="PANTHER" id="PTHR46382">
    <property type="entry name" value="PHOSPHATIDATE CYTIDYLYLTRANSFERASE"/>
    <property type="match status" value="1"/>
</dbReference>